<organism evidence="1 2">
    <name type="scientific">Arcticibacter tournemirensis</name>
    <dbReference type="NCBI Taxonomy" id="699437"/>
    <lineage>
        <taxon>Bacteria</taxon>
        <taxon>Pseudomonadati</taxon>
        <taxon>Bacteroidota</taxon>
        <taxon>Sphingobacteriia</taxon>
        <taxon>Sphingobacteriales</taxon>
        <taxon>Sphingobacteriaceae</taxon>
        <taxon>Arcticibacter</taxon>
    </lineage>
</organism>
<evidence type="ECO:0000313" key="1">
    <source>
        <dbReference type="EMBL" id="KAA8478245.1"/>
    </source>
</evidence>
<comment type="caution">
    <text evidence="1">The sequence shown here is derived from an EMBL/GenBank/DDBJ whole genome shotgun (WGS) entry which is preliminary data.</text>
</comment>
<evidence type="ECO:0000313" key="2">
    <source>
        <dbReference type="Proteomes" id="UP000322918"/>
    </source>
</evidence>
<accession>A0A5M9GWW1</accession>
<name>A0A5M9GWW1_9SPHI</name>
<sequence>MGELRAKAIVVSLNNDSLEVKNFLGLGRPGSFSYSSLEGYRTSAVPSRGGTYEYLYLIHQGKKIAKISEFYHRNYEELKASLQRMNIKNLGEEQWSFTSEMKELFS</sequence>
<dbReference type="Proteomes" id="UP000322918">
    <property type="component" value="Unassembled WGS sequence"/>
</dbReference>
<dbReference type="RefSeq" id="WP_141815033.1">
    <property type="nucleotide sequence ID" value="NZ_VWNE01000034.1"/>
</dbReference>
<reference evidence="1 2" key="1">
    <citation type="submission" date="2019-09" db="EMBL/GenBank/DDBJ databases">
        <title>Pararcticibacter amylolyticus gen. nov., sp. nov., isolated from a rottenly hemp rope, and reclassification of Pedobacter tournemirensis as Pararcticibacter tournemirensis comb. nov.</title>
        <authorList>
            <person name="Cai Y."/>
        </authorList>
    </citation>
    <scope>NUCLEOTIDE SEQUENCE [LARGE SCALE GENOMIC DNA]</scope>
    <source>
        <strain evidence="1 2">TF5-37.2-LB10</strain>
    </source>
</reference>
<gene>
    <name evidence="1" type="ORF">F1649_18085</name>
</gene>
<proteinExistence type="predicted"/>
<protein>
    <submittedName>
        <fullName evidence="1">Uncharacterized protein</fullName>
    </submittedName>
</protein>
<dbReference type="AlphaFoldDB" id="A0A5M9GWW1"/>
<keyword evidence="2" id="KW-1185">Reference proteome</keyword>
<dbReference type="OrthoDB" id="1260533at2"/>
<dbReference type="EMBL" id="VWNE01000034">
    <property type="protein sequence ID" value="KAA8478245.1"/>
    <property type="molecule type" value="Genomic_DNA"/>
</dbReference>